<dbReference type="AlphaFoldDB" id="A0A178K425"/>
<sequence>MKNFKLSVLPVAAAIALVGCGGGDAESSFDEQKVTYDVENIVESFLGKNIDYATKFKTGDSDAELVKYYDKNGNVVDFKFPTNTTAKFGCKADPISLDNKKFYGFHSNPYFNIKPLTNGQKLVVLSSFPTEFTNKYIGNVTCSYDNYSFNKKYIIGSSNQKIIELKEGDKVIPKTNFMKLSVINRLYNVKDSAFNKNTQENTVTLKPYADTIINQASHEFIVNENGEVKTYDITNQQYITLPDTKGTEWLFFSNDYLVSKEYGGKAFVYDIKNKQRLTNQYINVLQNKGTDLLSSNGVTISYGLIPLYEFTSSNHYFVPFKYVTKNGNSSPYIYVLINGKWVEKFNPNDDSYKSFIGYLDLITRLNNDDNSAFIELTKNLDYNYISAKEIKYNSGFELLHKGNETSQHMVIKDFPNNLVNALKINNKVVIETAKDDIVEKERKFYFVYKDDKNIIGAANEKLISVEASASN</sequence>
<name>A0A178K425_9GAMM</name>
<dbReference type="Proteomes" id="UP000078503">
    <property type="component" value="Unassembled WGS sequence"/>
</dbReference>
<dbReference type="PROSITE" id="PS51257">
    <property type="entry name" value="PROKAR_LIPOPROTEIN"/>
    <property type="match status" value="1"/>
</dbReference>
<evidence type="ECO:0000313" key="2">
    <source>
        <dbReference type="Proteomes" id="UP000078503"/>
    </source>
</evidence>
<proteinExistence type="predicted"/>
<reference evidence="1 2" key="1">
    <citation type="submission" date="2016-03" db="EMBL/GenBank/DDBJ databases">
        <title>Photobacterium proteolyticum sp. nov. a protease producing bacterium isolated from ocean sediments of Laizhou Bay.</title>
        <authorList>
            <person name="Li Y."/>
        </authorList>
    </citation>
    <scope>NUCLEOTIDE SEQUENCE [LARGE SCALE GENOMIC DNA]</scope>
    <source>
        <strain evidence="1 2">R-40508</strain>
    </source>
</reference>
<evidence type="ECO:0008006" key="3">
    <source>
        <dbReference type="Google" id="ProtNLM"/>
    </source>
</evidence>
<dbReference type="EMBL" id="LVHF01000033">
    <property type="protein sequence ID" value="OAN11453.1"/>
    <property type="molecule type" value="Genomic_DNA"/>
</dbReference>
<dbReference type="RefSeq" id="WP_068336277.1">
    <property type="nucleotide sequence ID" value="NZ_LVHF01000033.1"/>
</dbReference>
<comment type="caution">
    <text evidence="1">The sequence shown here is derived from an EMBL/GenBank/DDBJ whole genome shotgun (WGS) entry which is preliminary data.</text>
</comment>
<gene>
    <name evidence="1" type="ORF">A3K86_21165</name>
</gene>
<accession>A0A178K425</accession>
<keyword evidence="2" id="KW-1185">Reference proteome</keyword>
<organism evidence="1 2">
    <name type="scientific">Photobacterium jeanii</name>
    <dbReference type="NCBI Taxonomy" id="858640"/>
    <lineage>
        <taxon>Bacteria</taxon>
        <taxon>Pseudomonadati</taxon>
        <taxon>Pseudomonadota</taxon>
        <taxon>Gammaproteobacteria</taxon>
        <taxon>Vibrionales</taxon>
        <taxon>Vibrionaceae</taxon>
        <taxon>Photobacterium</taxon>
    </lineage>
</organism>
<dbReference type="OrthoDB" id="5827753at2"/>
<evidence type="ECO:0000313" key="1">
    <source>
        <dbReference type="EMBL" id="OAN11453.1"/>
    </source>
</evidence>
<protein>
    <recommendedName>
        <fullName evidence="3">Lipoprotein</fullName>
    </recommendedName>
</protein>